<organism evidence="1 2">
    <name type="scientific">Asanoa iriomotensis</name>
    <dbReference type="NCBI Taxonomy" id="234613"/>
    <lineage>
        <taxon>Bacteria</taxon>
        <taxon>Bacillati</taxon>
        <taxon>Actinomycetota</taxon>
        <taxon>Actinomycetes</taxon>
        <taxon>Micromonosporales</taxon>
        <taxon>Micromonosporaceae</taxon>
        <taxon>Asanoa</taxon>
    </lineage>
</organism>
<dbReference type="RefSeq" id="WP_203702507.1">
    <property type="nucleotide sequence ID" value="NZ_BAAALU010000001.1"/>
</dbReference>
<keyword evidence="2" id="KW-1185">Reference proteome</keyword>
<evidence type="ECO:0000313" key="2">
    <source>
        <dbReference type="Proteomes" id="UP000624325"/>
    </source>
</evidence>
<gene>
    <name evidence="1" type="ORF">Air01nite_27210</name>
</gene>
<proteinExistence type="predicted"/>
<dbReference type="Proteomes" id="UP000624325">
    <property type="component" value="Unassembled WGS sequence"/>
</dbReference>
<dbReference type="EMBL" id="BONC01000016">
    <property type="protein sequence ID" value="GIF56626.1"/>
    <property type="molecule type" value="Genomic_DNA"/>
</dbReference>
<sequence>MFLTDPALRWIAAATDDVLPDHLWRHDTARDDTCGELATLLHKITLRFNDSSSALDKAVNGLAERSNAAQQLLCAGVHIRYAGQLQAIADIYAASEQHTVLGELLVEAYQGWRSHRTIGDGDERYLLLQPGDPSYGVAMLRRQPANTWLMFVDAEAAAAFQVPYPARILGEIRRIDAGWLPTASTSPDHHPKGTADRLPQCEDLATACRALLRWWRLRHSPEWNNRRPVHLSPAERAELTA</sequence>
<comment type="caution">
    <text evidence="1">The sequence shown here is derived from an EMBL/GenBank/DDBJ whole genome shotgun (WGS) entry which is preliminary data.</text>
</comment>
<accession>A0ABQ4C1G4</accession>
<evidence type="ECO:0000313" key="1">
    <source>
        <dbReference type="EMBL" id="GIF56626.1"/>
    </source>
</evidence>
<protein>
    <submittedName>
        <fullName evidence="1">Uncharacterized protein</fullName>
    </submittedName>
</protein>
<name>A0ABQ4C1G4_9ACTN</name>
<reference evidence="1 2" key="1">
    <citation type="submission" date="2021-01" db="EMBL/GenBank/DDBJ databases">
        <title>Whole genome shotgun sequence of Asanoa iriomotensis NBRC 100142.</title>
        <authorList>
            <person name="Komaki H."/>
            <person name="Tamura T."/>
        </authorList>
    </citation>
    <scope>NUCLEOTIDE SEQUENCE [LARGE SCALE GENOMIC DNA]</scope>
    <source>
        <strain evidence="1 2">NBRC 100142</strain>
    </source>
</reference>